<protein>
    <submittedName>
        <fullName evidence="2 3">Uncharacterized protein</fullName>
    </submittedName>
</protein>
<dbReference type="EMBL" id="ABEU02000012">
    <property type="protein sequence ID" value="PNR44254.1"/>
    <property type="molecule type" value="Genomic_DNA"/>
</dbReference>
<sequence>MSRAHSVRESMFGPESKYPVEHLHREDEMFPEMPEEKDVVEIVKERLDRLRKPYEPEEVVEGVGDVLIWYKTSPTDETLLLLRAHSRMLSKYCNAFESLLESEMRDMSLREYLDRQFLLTRKFDESSVSTEYEAEPSLGRCNLRHPEKPVVVPQTVAEAFLDFCEARNNASLPPPSGLPVFTSDEQILQQKIYQGATDIVKESRRLVDEMQNLDLPLELGEQFEKFAGIVKQCIPVTPDTGESDHKPEEEERTSEPYQRTIRISFADCAPPGWERPSERDSVINPRRSTLSRRDSHAYAALQDDTLVKDGKAIRASEAESMLVGGVLPEEHRPDPASDANLTTESWTRGSLRKGSKLRESLLRGMLIGSQIDASKEEVEPNVGKAEEELVEERTHEERTFFADFLDTLPSTPSDSEPTIEPPKPPPTYGLKKTGWAACGVHAVMEYMYTERCHIPCADLPHVFHVANELLLTDITEAITLIPLVSCLRTALMSEANRAALLELCILGDSAERPARFENT</sequence>
<gene>
    <name evidence="2" type="ORF">PHYPA_016638</name>
</gene>
<evidence type="ECO:0000313" key="4">
    <source>
        <dbReference type="Proteomes" id="UP000006727"/>
    </source>
</evidence>
<dbReference type="PaxDb" id="3218-PP1S118_142V6.1"/>
<organism evidence="2">
    <name type="scientific">Physcomitrium patens</name>
    <name type="common">Spreading-leaved earth moss</name>
    <name type="synonym">Physcomitrella patens</name>
    <dbReference type="NCBI Taxonomy" id="3218"/>
    <lineage>
        <taxon>Eukaryota</taxon>
        <taxon>Viridiplantae</taxon>
        <taxon>Streptophyta</taxon>
        <taxon>Embryophyta</taxon>
        <taxon>Bryophyta</taxon>
        <taxon>Bryophytina</taxon>
        <taxon>Bryopsida</taxon>
        <taxon>Funariidae</taxon>
        <taxon>Funariales</taxon>
        <taxon>Funariaceae</taxon>
        <taxon>Physcomitrium</taxon>
    </lineage>
</organism>
<dbReference type="Gramene" id="Pp3c12_23070V3.1">
    <property type="protein sequence ID" value="Pp3c12_23070V3.1"/>
    <property type="gene ID" value="Pp3c12_23070"/>
</dbReference>
<reference evidence="2 4" key="1">
    <citation type="journal article" date="2008" name="Science">
        <title>The Physcomitrella genome reveals evolutionary insights into the conquest of land by plants.</title>
        <authorList>
            <person name="Rensing S."/>
            <person name="Lang D."/>
            <person name="Zimmer A."/>
            <person name="Terry A."/>
            <person name="Salamov A."/>
            <person name="Shapiro H."/>
            <person name="Nishiyama T."/>
            <person name="Perroud P.-F."/>
            <person name="Lindquist E."/>
            <person name="Kamisugi Y."/>
            <person name="Tanahashi T."/>
            <person name="Sakakibara K."/>
            <person name="Fujita T."/>
            <person name="Oishi K."/>
            <person name="Shin-I T."/>
            <person name="Kuroki Y."/>
            <person name="Toyoda A."/>
            <person name="Suzuki Y."/>
            <person name="Hashimoto A."/>
            <person name="Yamaguchi K."/>
            <person name="Sugano A."/>
            <person name="Kohara Y."/>
            <person name="Fujiyama A."/>
            <person name="Anterola A."/>
            <person name="Aoki S."/>
            <person name="Ashton N."/>
            <person name="Barbazuk W.B."/>
            <person name="Barker E."/>
            <person name="Bennetzen J."/>
            <person name="Bezanilla M."/>
            <person name="Blankenship R."/>
            <person name="Cho S.H."/>
            <person name="Dutcher S."/>
            <person name="Estelle M."/>
            <person name="Fawcett J.A."/>
            <person name="Gundlach H."/>
            <person name="Hanada K."/>
            <person name="Heyl A."/>
            <person name="Hicks K.A."/>
            <person name="Hugh J."/>
            <person name="Lohr M."/>
            <person name="Mayer K."/>
            <person name="Melkozernov A."/>
            <person name="Murata T."/>
            <person name="Nelson D."/>
            <person name="Pils B."/>
            <person name="Prigge M."/>
            <person name="Reiss B."/>
            <person name="Renner T."/>
            <person name="Rombauts S."/>
            <person name="Rushton P."/>
            <person name="Sanderfoot A."/>
            <person name="Schween G."/>
            <person name="Shiu S.-H."/>
            <person name="Stueber K."/>
            <person name="Theodoulou F.L."/>
            <person name="Tu H."/>
            <person name="Van de Peer Y."/>
            <person name="Verrier P.J."/>
            <person name="Waters E."/>
            <person name="Wood A."/>
            <person name="Yang L."/>
            <person name="Cove D."/>
            <person name="Cuming A."/>
            <person name="Hasebe M."/>
            <person name="Lucas S."/>
            <person name="Mishler D.B."/>
            <person name="Reski R."/>
            <person name="Grigoriev I."/>
            <person name="Quatrano R.S."/>
            <person name="Boore J.L."/>
        </authorList>
    </citation>
    <scope>NUCLEOTIDE SEQUENCE [LARGE SCALE GENOMIC DNA]</scope>
    <source>
        <strain evidence="3 4">cv. Gransden 2004</strain>
    </source>
</reference>
<evidence type="ECO:0000256" key="1">
    <source>
        <dbReference type="SAM" id="MobiDB-lite"/>
    </source>
</evidence>
<dbReference type="EnsemblPlants" id="Pp3c12_23070V3.1">
    <property type="protein sequence ID" value="Pp3c12_23070V3.1"/>
    <property type="gene ID" value="Pp3c12_23070"/>
</dbReference>
<dbReference type="Proteomes" id="UP000006727">
    <property type="component" value="Chromosome 12"/>
</dbReference>
<feature type="region of interest" description="Disordered" evidence="1">
    <location>
        <begin position="327"/>
        <end position="347"/>
    </location>
</feature>
<name>A0A2K1JRT8_PHYPA</name>
<proteinExistence type="predicted"/>
<accession>A0A2K1JRT8</accession>
<keyword evidence="4" id="KW-1185">Reference proteome</keyword>
<dbReference type="AlphaFoldDB" id="A0A2K1JRT8"/>
<evidence type="ECO:0000313" key="3">
    <source>
        <dbReference type="EnsemblPlants" id="Pp3c12_23070V3.1"/>
    </source>
</evidence>
<feature type="region of interest" description="Disordered" evidence="1">
    <location>
        <begin position="236"/>
        <end position="256"/>
    </location>
</feature>
<evidence type="ECO:0000313" key="2">
    <source>
        <dbReference type="EMBL" id="PNR44254.1"/>
    </source>
</evidence>
<dbReference type="InParanoid" id="A0A2K1JRT8"/>
<reference evidence="2 4" key="2">
    <citation type="journal article" date="2018" name="Plant J.">
        <title>The Physcomitrella patens chromosome-scale assembly reveals moss genome structure and evolution.</title>
        <authorList>
            <person name="Lang D."/>
            <person name="Ullrich K.K."/>
            <person name="Murat F."/>
            <person name="Fuchs J."/>
            <person name="Jenkins J."/>
            <person name="Haas F.B."/>
            <person name="Piednoel M."/>
            <person name="Gundlach H."/>
            <person name="Van Bel M."/>
            <person name="Meyberg R."/>
            <person name="Vives C."/>
            <person name="Morata J."/>
            <person name="Symeonidi A."/>
            <person name="Hiss M."/>
            <person name="Muchero W."/>
            <person name="Kamisugi Y."/>
            <person name="Saleh O."/>
            <person name="Blanc G."/>
            <person name="Decker E.L."/>
            <person name="van Gessel N."/>
            <person name="Grimwood J."/>
            <person name="Hayes R.D."/>
            <person name="Graham S.W."/>
            <person name="Gunter L.E."/>
            <person name="McDaniel S.F."/>
            <person name="Hoernstein S.N.W."/>
            <person name="Larsson A."/>
            <person name="Li F.W."/>
            <person name="Perroud P.F."/>
            <person name="Phillips J."/>
            <person name="Ranjan P."/>
            <person name="Rokshar D.S."/>
            <person name="Rothfels C.J."/>
            <person name="Schneider L."/>
            <person name="Shu S."/>
            <person name="Stevenson D.W."/>
            <person name="Thummler F."/>
            <person name="Tillich M."/>
            <person name="Villarreal Aguilar J.C."/>
            <person name="Widiez T."/>
            <person name="Wong G.K."/>
            <person name="Wymore A."/>
            <person name="Zhang Y."/>
            <person name="Zimmer A.D."/>
            <person name="Quatrano R.S."/>
            <person name="Mayer K.F.X."/>
            <person name="Goodstein D."/>
            <person name="Casacuberta J.M."/>
            <person name="Vandepoele K."/>
            <person name="Reski R."/>
            <person name="Cuming A.C."/>
            <person name="Tuskan G.A."/>
            <person name="Maumus F."/>
            <person name="Salse J."/>
            <person name="Schmutz J."/>
            <person name="Rensing S.A."/>
        </authorList>
    </citation>
    <scope>NUCLEOTIDE SEQUENCE [LARGE SCALE GENOMIC DNA]</scope>
    <source>
        <strain evidence="3 4">cv. Gransden 2004</strain>
    </source>
</reference>
<reference evidence="3" key="3">
    <citation type="submission" date="2020-12" db="UniProtKB">
        <authorList>
            <consortium name="EnsemblPlants"/>
        </authorList>
    </citation>
    <scope>IDENTIFICATION</scope>
</reference>